<dbReference type="EMBL" id="WNWQ01000870">
    <property type="protein sequence ID" value="KAE9963259.1"/>
    <property type="molecule type" value="Genomic_DNA"/>
</dbReference>
<proteinExistence type="predicted"/>
<accession>A0A8H3U6U4</accession>
<gene>
    <name evidence="3" type="ORF">BLS_009476</name>
</gene>
<feature type="compositionally biased region" description="Polar residues" evidence="1">
    <location>
        <begin position="638"/>
        <end position="649"/>
    </location>
</feature>
<reference evidence="3 4" key="1">
    <citation type="submission" date="2019-11" db="EMBL/GenBank/DDBJ databases">
        <title>Venturia inaequalis Genome Resource.</title>
        <authorList>
            <person name="Lichtner F.J."/>
        </authorList>
    </citation>
    <scope>NUCLEOTIDE SEQUENCE [LARGE SCALE GENOMIC DNA]</scope>
    <source>
        <strain evidence="3">Bline_iso_100314</strain>
    </source>
</reference>
<evidence type="ECO:0000313" key="4">
    <source>
        <dbReference type="Proteomes" id="UP000433883"/>
    </source>
</evidence>
<evidence type="ECO:0000313" key="3">
    <source>
        <dbReference type="EMBL" id="KAE9963259.1"/>
    </source>
</evidence>
<name>A0A8H3U6U4_VENIN</name>
<dbReference type="Proteomes" id="UP000433883">
    <property type="component" value="Unassembled WGS sequence"/>
</dbReference>
<feature type="domain" description="Aminoglycoside phosphotransferase" evidence="2">
    <location>
        <begin position="208"/>
        <end position="438"/>
    </location>
</feature>
<sequence>MATDRDLMPPTSQAPTPKTRTISTMLSANKDTARQPESSASTSMTSIHPKQNQPRKPRPDLGLKGKFIDAIKRICPTGRMFSSGNPRLIITPPDATVIVSNSLPTTPRDLGVPSGPTPSASPQYDDEDDPLWWGPTATIDQGLICRLAKRLVGDQFGDRCWIKEQHAGSYNRVYIIMFDNGTKGDGSDCSKVALKVPAAGWAPRWSPGDAVYLRSEALTLRYIHQQGGDDFSFVPKMIAYDTTFENEINAPYILMTHLEGRPAHKVWGFSEDEDIESRKRSPHDDHIRSNLLSSLASAMVKLKRIEFKAIGLPDYLDDECSGPHIRSEFAYSTLIVEGDQFEEENFVPHQRREWTEIPKFSSTSRFFEYWIKKAMGGPSDKGRFLELLHKEIPASRRVFADSSQPETFSLSHNDLNLQNILCDDLGCVTGIVDWEGCTARPHHLGWAALPLWLRADWERDYNWPFNKFSLSPFMIQDYRDEYIMHLTAEAPEPNKREGSYPAMSYLTCSLYEACRFPNGDLDLWCHQFLDIALPGLGIRDFFQHLNHKGWVALPQELEMGVQFDKWLTDEILTWFFHYGRPSQELFLSGFFDPEVSNRDTSSTTSAVDDGNRTVSTVENDHDSEGQALHVVSPGTPDTVFTASPSSSPRSQKEIGAPGGSFAAIKTETLEECIKPCPAILGAGIAEFQRTPSQNLVTQEEVACIEFLTPPPSPPQSLDEDVLREEFNSSGPANTETILEPEGPFDATPKTAQEEAIVLSASKPPLSPSPSPLMKTGILTDMAEVSPSANKSKSGSIARVITEVSRIASTDPEANYIVPEPKAIIPIPAEILKSTISTQVLEPAAPEPYPVNIAETVRTTRSINAAVSEPCASATTGGAEEKIPGGKIKTFKAKFWNFKVKFGQKLRTMSRHG</sequence>
<protein>
    <recommendedName>
        <fullName evidence="2">Aminoglycoside phosphotransferase domain-containing protein</fullName>
    </recommendedName>
</protein>
<feature type="compositionally biased region" description="Polar residues" evidence="1">
    <location>
        <begin position="598"/>
        <end position="617"/>
    </location>
</feature>
<dbReference type="AlphaFoldDB" id="A0A8H3U6U4"/>
<dbReference type="Gene3D" id="3.90.1200.10">
    <property type="match status" value="1"/>
</dbReference>
<evidence type="ECO:0000259" key="2">
    <source>
        <dbReference type="Pfam" id="PF01636"/>
    </source>
</evidence>
<comment type="caution">
    <text evidence="3">The sequence shown here is derived from an EMBL/GenBank/DDBJ whole genome shotgun (WGS) entry which is preliminary data.</text>
</comment>
<dbReference type="InterPro" id="IPR011009">
    <property type="entry name" value="Kinase-like_dom_sf"/>
</dbReference>
<dbReference type="PANTHER" id="PTHR21310:SF51">
    <property type="entry name" value="AMINOGLYCOSIDE PHOSPHOTRANSFERASE DOMAIN-CONTAINING PROTEIN"/>
    <property type="match status" value="1"/>
</dbReference>
<evidence type="ECO:0000256" key="1">
    <source>
        <dbReference type="SAM" id="MobiDB-lite"/>
    </source>
</evidence>
<organism evidence="3 4">
    <name type="scientific">Venturia inaequalis</name>
    <name type="common">Apple scab fungus</name>
    <dbReference type="NCBI Taxonomy" id="5025"/>
    <lineage>
        <taxon>Eukaryota</taxon>
        <taxon>Fungi</taxon>
        <taxon>Dikarya</taxon>
        <taxon>Ascomycota</taxon>
        <taxon>Pezizomycotina</taxon>
        <taxon>Dothideomycetes</taxon>
        <taxon>Pleosporomycetidae</taxon>
        <taxon>Venturiales</taxon>
        <taxon>Venturiaceae</taxon>
        <taxon>Venturia</taxon>
    </lineage>
</organism>
<feature type="region of interest" description="Disordered" evidence="1">
    <location>
        <begin position="1"/>
        <end position="63"/>
    </location>
</feature>
<dbReference type="InterPro" id="IPR051678">
    <property type="entry name" value="AGP_Transferase"/>
</dbReference>
<feature type="compositionally biased region" description="Polar residues" evidence="1">
    <location>
        <begin position="10"/>
        <end position="54"/>
    </location>
</feature>
<dbReference type="Pfam" id="PF01636">
    <property type="entry name" value="APH"/>
    <property type="match status" value="1"/>
</dbReference>
<feature type="region of interest" description="Disordered" evidence="1">
    <location>
        <begin position="100"/>
        <end position="125"/>
    </location>
</feature>
<dbReference type="PANTHER" id="PTHR21310">
    <property type="entry name" value="AMINOGLYCOSIDE PHOSPHOTRANSFERASE-RELATED-RELATED"/>
    <property type="match status" value="1"/>
</dbReference>
<feature type="region of interest" description="Disordered" evidence="1">
    <location>
        <begin position="598"/>
        <end position="657"/>
    </location>
</feature>
<dbReference type="InterPro" id="IPR002575">
    <property type="entry name" value="Aminoglycoside_PTrfase"/>
</dbReference>
<dbReference type="SUPFAM" id="SSF56112">
    <property type="entry name" value="Protein kinase-like (PK-like)"/>
    <property type="match status" value="1"/>
</dbReference>